<evidence type="ECO:0000259" key="6">
    <source>
        <dbReference type="PROSITE" id="PS50850"/>
    </source>
</evidence>
<feature type="transmembrane region" description="Helical" evidence="5">
    <location>
        <begin position="385"/>
        <end position="403"/>
    </location>
</feature>
<feature type="transmembrane region" description="Helical" evidence="5">
    <location>
        <begin position="341"/>
        <end position="364"/>
    </location>
</feature>
<feature type="transmembrane region" description="Helical" evidence="5">
    <location>
        <begin position="541"/>
        <end position="561"/>
    </location>
</feature>
<dbReference type="EMBL" id="NOXS01000034">
    <property type="protein sequence ID" value="OYQ17435.1"/>
    <property type="molecule type" value="Genomic_DNA"/>
</dbReference>
<evidence type="ECO:0000256" key="2">
    <source>
        <dbReference type="ARBA" id="ARBA00022989"/>
    </source>
</evidence>
<dbReference type="Gene3D" id="1.20.1250.20">
    <property type="entry name" value="MFS general substrate transporter like domains"/>
    <property type="match status" value="1"/>
</dbReference>
<feature type="transmembrane region" description="Helical" evidence="5">
    <location>
        <begin position="510"/>
        <end position="529"/>
    </location>
</feature>
<reference evidence="7 8" key="1">
    <citation type="submission" date="2017-07" db="EMBL/GenBank/DDBJ databases">
        <title>Elstera cyanobacteriorum sp. nov., a novel bacterium isolated from cyanobacterial aggregates in a eutrophic lake.</title>
        <authorList>
            <person name="Cai H."/>
        </authorList>
    </citation>
    <scope>NUCLEOTIDE SEQUENCE [LARGE SCALE GENOMIC DNA]</scope>
    <source>
        <strain evidence="7 8">TH019</strain>
    </source>
</reference>
<evidence type="ECO:0000313" key="8">
    <source>
        <dbReference type="Proteomes" id="UP000216361"/>
    </source>
</evidence>
<feature type="transmembrane region" description="Helical" evidence="5">
    <location>
        <begin position="183"/>
        <end position="208"/>
    </location>
</feature>
<keyword evidence="8" id="KW-1185">Reference proteome</keyword>
<evidence type="ECO:0000256" key="3">
    <source>
        <dbReference type="ARBA" id="ARBA00023136"/>
    </source>
</evidence>
<keyword evidence="1 5" id="KW-0812">Transmembrane</keyword>
<keyword evidence="2 5" id="KW-1133">Transmembrane helix</keyword>
<organism evidence="7 8">
    <name type="scientific">Elstera cyanobacteriorum</name>
    <dbReference type="NCBI Taxonomy" id="2022747"/>
    <lineage>
        <taxon>Bacteria</taxon>
        <taxon>Pseudomonadati</taxon>
        <taxon>Pseudomonadota</taxon>
        <taxon>Alphaproteobacteria</taxon>
        <taxon>Rhodospirillales</taxon>
        <taxon>Rhodospirillaceae</taxon>
        <taxon>Elstera</taxon>
    </lineage>
</organism>
<dbReference type="PROSITE" id="PS50850">
    <property type="entry name" value="MFS"/>
    <property type="match status" value="1"/>
</dbReference>
<dbReference type="GO" id="GO:0022857">
    <property type="term" value="F:transmembrane transporter activity"/>
    <property type="evidence" value="ECO:0007669"/>
    <property type="project" value="InterPro"/>
</dbReference>
<feature type="transmembrane region" description="Helical" evidence="5">
    <location>
        <begin position="477"/>
        <end position="498"/>
    </location>
</feature>
<dbReference type="PANTHER" id="PTHR23534:SF1">
    <property type="entry name" value="MAJOR FACILITATOR SUPERFAMILY PROTEIN"/>
    <property type="match status" value="1"/>
</dbReference>
<evidence type="ECO:0000256" key="5">
    <source>
        <dbReference type="SAM" id="Phobius"/>
    </source>
</evidence>
<name>A0A255XLW1_9PROT</name>
<feature type="transmembrane region" description="Helical" evidence="5">
    <location>
        <begin position="409"/>
        <end position="430"/>
    </location>
</feature>
<dbReference type="InterPro" id="IPR036259">
    <property type="entry name" value="MFS_trans_sf"/>
</dbReference>
<dbReference type="SUPFAM" id="SSF103473">
    <property type="entry name" value="MFS general substrate transporter"/>
    <property type="match status" value="1"/>
</dbReference>
<accession>A0A255XLW1</accession>
<comment type="caution">
    <text evidence="7">The sequence shown here is derived from an EMBL/GenBank/DDBJ whole genome shotgun (WGS) entry which is preliminary data.</text>
</comment>
<proteinExistence type="predicted"/>
<protein>
    <recommendedName>
        <fullName evidence="6">Major facilitator superfamily (MFS) profile domain-containing protein</fullName>
    </recommendedName>
</protein>
<dbReference type="Proteomes" id="UP000216361">
    <property type="component" value="Unassembled WGS sequence"/>
</dbReference>
<feature type="transmembrane region" description="Helical" evidence="5">
    <location>
        <begin position="442"/>
        <end position="465"/>
    </location>
</feature>
<feature type="transmembrane region" description="Helical" evidence="5">
    <location>
        <begin position="309"/>
        <end position="329"/>
    </location>
</feature>
<sequence length="569" mass="59215">MGRRPAPGQNAAFRQDESAGAGAGKTANPPGLSLYPGGQYPFGNRHLHPRIPADDQQRIDQLRQVRQGQRRPQRQAATGRHETARDRPMHDPIGLRRVRPVQLANMIIRLGKNLRRPQAIQALALWKGDNGDGAHGGLRAILLADYAGRLSFLTRAALTKLAPSLLPEMPMPAPLPPLARRTALTLAVAQCFAFCAVAIGLTLTGLVGQSLAPRPDLGTLPYAAVILSSAATTIPLSLLMGKIGRRGGFLIGAASAILAGSLAALAVIRRDFALFCLGNACLGVFQASSQYYRYAATDAVDDPAGKARALSWVMLGSLAAAFLGPQIAALSRNIWDLVPFAGSYAAIAALGAAAVLVLATLPAAPPMTIAQGARRPLAALIRQPRFLLGTACTALGFGTMTFVMTATPLAVVACGFSVGASASVIQAHLVGMFAPAFVTGKLIARVGVIPVLASGLILFLLSALAGLSGLDLPQFTIALVLNGIGWNLLFVGGSTLIAQSAEAPQDRARLQALSEFTVFGLSALAAVTAGSIQTSLGWDRVLNLSLIPVTLLGAGVMLYRLRGAKTVTA</sequence>
<feature type="region of interest" description="Disordered" evidence="4">
    <location>
        <begin position="1"/>
        <end position="50"/>
    </location>
</feature>
<feature type="region of interest" description="Disordered" evidence="4">
    <location>
        <begin position="64"/>
        <end position="92"/>
    </location>
</feature>
<feature type="compositionally biased region" description="Basic and acidic residues" evidence="4">
    <location>
        <begin position="79"/>
        <end position="92"/>
    </location>
</feature>
<feature type="transmembrane region" description="Helical" evidence="5">
    <location>
        <begin position="220"/>
        <end position="240"/>
    </location>
</feature>
<dbReference type="InterPro" id="IPR020846">
    <property type="entry name" value="MFS_dom"/>
</dbReference>
<feature type="transmembrane region" description="Helical" evidence="5">
    <location>
        <begin position="272"/>
        <end position="288"/>
    </location>
</feature>
<evidence type="ECO:0000256" key="4">
    <source>
        <dbReference type="SAM" id="MobiDB-lite"/>
    </source>
</evidence>
<gene>
    <name evidence="7" type="ORF">CHR90_15900</name>
</gene>
<evidence type="ECO:0000256" key="1">
    <source>
        <dbReference type="ARBA" id="ARBA00022692"/>
    </source>
</evidence>
<evidence type="ECO:0000313" key="7">
    <source>
        <dbReference type="EMBL" id="OYQ17435.1"/>
    </source>
</evidence>
<dbReference type="PANTHER" id="PTHR23534">
    <property type="entry name" value="MFS PERMEASE"/>
    <property type="match status" value="1"/>
</dbReference>
<feature type="transmembrane region" description="Helical" evidence="5">
    <location>
        <begin position="247"/>
        <end position="266"/>
    </location>
</feature>
<keyword evidence="3 5" id="KW-0472">Membrane</keyword>
<feature type="domain" description="Major facilitator superfamily (MFS) profile" evidence="6">
    <location>
        <begin position="384"/>
        <end position="569"/>
    </location>
</feature>
<dbReference type="AlphaFoldDB" id="A0A255XLW1"/>